<dbReference type="InterPro" id="IPR015422">
    <property type="entry name" value="PyrdxlP-dep_Trfase_small"/>
</dbReference>
<dbReference type="GeneID" id="579654"/>
<dbReference type="FunFam" id="3.90.1150.10:FF:000041">
    <property type="entry name" value="Low-specificity L-threonine aldolase"/>
    <property type="match status" value="1"/>
</dbReference>
<dbReference type="AlphaFoldDB" id="A0A7M7NR10"/>
<dbReference type="NCBIfam" id="NF007825">
    <property type="entry name" value="PRK10534.1"/>
    <property type="match status" value="1"/>
</dbReference>
<name>A0A7M7NR10_STRPU</name>
<evidence type="ECO:0000313" key="8">
    <source>
        <dbReference type="Proteomes" id="UP000007110"/>
    </source>
</evidence>
<evidence type="ECO:0000256" key="4">
    <source>
        <dbReference type="ARBA" id="ARBA00023239"/>
    </source>
</evidence>
<evidence type="ECO:0000259" key="6">
    <source>
        <dbReference type="Pfam" id="PF01212"/>
    </source>
</evidence>
<dbReference type="SUPFAM" id="SSF53383">
    <property type="entry name" value="PLP-dependent transferases"/>
    <property type="match status" value="1"/>
</dbReference>
<evidence type="ECO:0000256" key="5">
    <source>
        <dbReference type="PIRSR" id="PIRSR017617-1"/>
    </source>
</evidence>
<protein>
    <recommendedName>
        <fullName evidence="6">Aromatic amino acid beta-eliminating lyase/threonine aldolase domain-containing protein</fullName>
    </recommendedName>
</protein>
<dbReference type="Gene3D" id="3.40.640.10">
    <property type="entry name" value="Type I PLP-dependent aspartate aminotransferase-like (Major domain)"/>
    <property type="match status" value="1"/>
</dbReference>
<dbReference type="Gene3D" id="3.90.1150.10">
    <property type="entry name" value="Aspartate Aminotransferase, domain 1"/>
    <property type="match status" value="1"/>
</dbReference>
<dbReference type="PIRSF" id="PIRSF017617">
    <property type="entry name" value="Thr_aldolase"/>
    <property type="match status" value="1"/>
</dbReference>
<keyword evidence="4" id="KW-0456">Lyase</keyword>
<dbReference type="GO" id="GO:0006520">
    <property type="term" value="P:amino acid metabolic process"/>
    <property type="evidence" value="ECO:0007669"/>
    <property type="project" value="InterPro"/>
</dbReference>
<dbReference type="NCBIfam" id="NF041359">
    <property type="entry name" value="GntG_guanitoxin"/>
    <property type="match status" value="1"/>
</dbReference>
<accession>A0A7M7NR10</accession>
<dbReference type="CDD" id="cd06502">
    <property type="entry name" value="TA_like"/>
    <property type="match status" value="1"/>
</dbReference>
<dbReference type="InterPro" id="IPR001597">
    <property type="entry name" value="ArAA_b-elim_lyase/Thr_aldolase"/>
</dbReference>
<dbReference type="Pfam" id="PF01212">
    <property type="entry name" value="Beta_elim_lyase"/>
    <property type="match status" value="1"/>
</dbReference>
<dbReference type="PANTHER" id="PTHR48097">
    <property type="entry name" value="L-THREONINE ALDOLASE-RELATED"/>
    <property type="match status" value="1"/>
</dbReference>
<dbReference type="PANTHER" id="PTHR48097:SF9">
    <property type="entry name" value="L-THREONINE ALDOLASE"/>
    <property type="match status" value="1"/>
</dbReference>
<comment type="cofactor">
    <cofactor evidence="1">
        <name>pyridoxal 5'-phosphate</name>
        <dbReference type="ChEBI" id="CHEBI:597326"/>
    </cofactor>
</comment>
<dbReference type="InterPro" id="IPR015421">
    <property type="entry name" value="PyrdxlP-dep_Trfase_major"/>
</dbReference>
<reference evidence="8" key="1">
    <citation type="submission" date="2015-02" db="EMBL/GenBank/DDBJ databases">
        <title>Genome sequencing for Strongylocentrotus purpuratus.</title>
        <authorList>
            <person name="Murali S."/>
            <person name="Liu Y."/>
            <person name="Vee V."/>
            <person name="English A."/>
            <person name="Wang M."/>
            <person name="Skinner E."/>
            <person name="Han Y."/>
            <person name="Muzny D.M."/>
            <person name="Worley K.C."/>
            <person name="Gibbs R.A."/>
        </authorList>
    </citation>
    <scope>NUCLEOTIDE SEQUENCE</scope>
</reference>
<evidence type="ECO:0000313" key="7">
    <source>
        <dbReference type="EnsemblMetazoa" id="XP_030840245"/>
    </source>
</evidence>
<proteinExistence type="inferred from homology"/>
<dbReference type="Proteomes" id="UP000007110">
    <property type="component" value="Unassembled WGS sequence"/>
</dbReference>
<feature type="domain" description="Aromatic amino acid beta-eliminating lyase/threonine aldolase" evidence="6">
    <location>
        <begin position="21"/>
        <end position="307"/>
    </location>
</feature>
<dbReference type="FunFam" id="3.40.640.10:FF:000030">
    <property type="entry name" value="Low-specificity L-threonine aldolase"/>
    <property type="match status" value="1"/>
</dbReference>
<keyword evidence="8" id="KW-1185">Reference proteome</keyword>
<keyword evidence="3" id="KW-0663">Pyridoxal phosphate</keyword>
<organism evidence="7 8">
    <name type="scientific">Strongylocentrotus purpuratus</name>
    <name type="common">Purple sea urchin</name>
    <dbReference type="NCBI Taxonomy" id="7668"/>
    <lineage>
        <taxon>Eukaryota</taxon>
        <taxon>Metazoa</taxon>
        <taxon>Echinodermata</taxon>
        <taxon>Eleutherozoa</taxon>
        <taxon>Echinozoa</taxon>
        <taxon>Echinoidea</taxon>
        <taxon>Euechinoidea</taxon>
        <taxon>Echinacea</taxon>
        <taxon>Camarodonta</taxon>
        <taxon>Echinidea</taxon>
        <taxon>Strongylocentrotidae</taxon>
        <taxon>Strongylocentrotus</taxon>
    </lineage>
</organism>
<dbReference type="GO" id="GO:0044283">
    <property type="term" value="P:small molecule biosynthetic process"/>
    <property type="evidence" value="ECO:0007669"/>
    <property type="project" value="UniProtKB-ARBA"/>
</dbReference>
<evidence type="ECO:0000256" key="3">
    <source>
        <dbReference type="ARBA" id="ARBA00022898"/>
    </source>
</evidence>
<dbReference type="RefSeq" id="XP_030840245.1">
    <property type="nucleotide sequence ID" value="XM_030984385.1"/>
</dbReference>
<dbReference type="GO" id="GO:0016829">
    <property type="term" value="F:lyase activity"/>
    <property type="evidence" value="ECO:0007669"/>
    <property type="project" value="UniProtKB-KW"/>
</dbReference>
<dbReference type="EnsemblMetazoa" id="XM_030984385">
    <property type="protein sequence ID" value="XP_030840245"/>
    <property type="gene ID" value="LOC579654"/>
</dbReference>
<reference evidence="7" key="2">
    <citation type="submission" date="2021-01" db="UniProtKB">
        <authorList>
            <consortium name="EnsemblMetazoa"/>
        </authorList>
    </citation>
    <scope>IDENTIFICATION</scope>
</reference>
<evidence type="ECO:0000256" key="2">
    <source>
        <dbReference type="ARBA" id="ARBA00006966"/>
    </source>
</evidence>
<dbReference type="InterPro" id="IPR015424">
    <property type="entry name" value="PyrdxlP-dep_Trfase"/>
</dbReference>
<sequence length="383" mass="41654">MAFASTKKYSMGITDQGYVVDFRSDTITKPTDAMRKAMSEAVVGDDVFGEDPTVNELQRKVAKLLKKDAALFVPTGTMSNLIALMSHTTGRGEEVLLGDQCHIFDWEQGGMAQFAGVCPHVVKTLPDGTLDLDELESKIRPSDIHMASTRLICIENTHNSSGGKVLPLEFLQKVRAIADKNNLKVHLDGARLLNAAVAMDVTPDVITQYVDSISICFSKGLGCPVGSALVGSNDFIARALRHRKALGGGMRQCGILAAAALVGLDQGYARLHVDHENAQKFAKGMKELNNPVFTAKPENTQTNMVHILVREDIPSMQAASLLGNVADDEISTLGQSIQVKLFPETDHTMRAVMNHHITEKDVQMALKKFKFIGEKLDKNGLGK</sequence>
<dbReference type="InterPro" id="IPR023603">
    <property type="entry name" value="Low_specificity_L-TA-like"/>
</dbReference>
<evidence type="ECO:0000256" key="1">
    <source>
        <dbReference type="ARBA" id="ARBA00001933"/>
    </source>
</evidence>
<feature type="modified residue" description="N6-(pyridoxal phosphate)lysine" evidence="5">
    <location>
        <position position="219"/>
    </location>
</feature>
<comment type="similarity">
    <text evidence="2">Belongs to the threonine aldolase family.</text>
</comment>